<dbReference type="EMBL" id="SLWQ01000001">
    <property type="protein sequence ID" value="TCO43312.1"/>
    <property type="molecule type" value="Genomic_DNA"/>
</dbReference>
<reference evidence="1 2" key="1">
    <citation type="journal article" date="2015" name="Stand. Genomic Sci.">
        <title>Genomic Encyclopedia of Bacterial and Archaeal Type Strains, Phase III: the genomes of soil and plant-associated and newly described type strains.</title>
        <authorList>
            <person name="Whitman W.B."/>
            <person name="Woyke T."/>
            <person name="Klenk H.P."/>
            <person name="Zhou Y."/>
            <person name="Lilburn T.G."/>
            <person name="Beck B.J."/>
            <person name="De Vos P."/>
            <person name="Vandamme P."/>
            <person name="Eisen J.A."/>
            <person name="Garrity G."/>
            <person name="Hugenholtz P."/>
            <person name="Kyrpides N.C."/>
        </authorList>
    </citation>
    <scope>NUCLEOTIDE SEQUENCE [LARGE SCALE GENOMIC DNA]</scope>
    <source>
        <strain evidence="1 2">A3</strain>
    </source>
</reference>
<accession>A0A4R2IGG2</accession>
<dbReference type="AlphaFoldDB" id="A0A4R2IGG2"/>
<evidence type="ECO:0000313" key="2">
    <source>
        <dbReference type="Proteomes" id="UP000294862"/>
    </source>
</evidence>
<gene>
    <name evidence="1" type="ORF">EV148_101735</name>
</gene>
<organism evidence="1 2">
    <name type="scientific">Dokdonella fugitiva</name>
    <dbReference type="NCBI Taxonomy" id="328517"/>
    <lineage>
        <taxon>Bacteria</taxon>
        <taxon>Pseudomonadati</taxon>
        <taxon>Pseudomonadota</taxon>
        <taxon>Gammaproteobacteria</taxon>
        <taxon>Lysobacterales</taxon>
        <taxon>Rhodanobacteraceae</taxon>
        <taxon>Dokdonella</taxon>
    </lineage>
</organism>
<keyword evidence="2" id="KW-1185">Reference proteome</keyword>
<comment type="caution">
    <text evidence="1">The sequence shown here is derived from an EMBL/GenBank/DDBJ whole genome shotgun (WGS) entry which is preliminary data.</text>
</comment>
<evidence type="ECO:0000313" key="1">
    <source>
        <dbReference type="EMBL" id="TCO43312.1"/>
    </source>
</evidence>
<protein>
    <submittedName>
        <fullName evidence="1">Uncharacterized protein</fullName>
    </submittedName>
</protein>
<proteinExistence type="predicted"/>
<name>A0A4R2IGG2_9GAMM</name>
<sequence length="30" mass="3531">MQPINVRCPCESLMYEQLTQSVWVIASQYI</sequence>
<dbReference type="Proteomes" id="UP000294862">
    <property type="component" value="Unassembled WGS sequence"/>
</dbReference>